<sequence length="155" mass="17068">MKHPITTPSQTCTDLCGALLPPYKYPRTRRPMETSPKRTHTAAPSLLSPPSRPVHRELVSGISISTPSLRPLQFLAFPSTSMTPRRVCVLLLIVAVVAVVLSREGVVRAARDAPRYLYRSSSYLQYPSAYEKARSAIACWLEKLDSGPSPQGPSH</sequence>
<gene>
    <name evidence="2" type="ORF">Taro_015197</name>
</gene>
<dbReference type="PANTHER" id="PTHR37245">
    <property type="entry name" value="PAMP-INDUCED SECRETED PEPTIDE 1"/>
    <property type="match status" value="1"/>
</dbReference>
<name>A0A843USF0_COLES</name>
<proteinExistence type="predicted"/>
<comment type="caution">
    <text evidence="2">The sequence shown here is derived from an EMBL/GenBank/DDBJ whole genome shotgun (WGS) entry which is preliminary data.</text>
</comment>
<dbReference type="AlphaFoldDB" id="A0A843USF0"/>
<dbReference type="OrthoDB" id="1872350at2759"/>
<keyword evidence="3" id="KW-1185">Reference proteome</keyword>
<accession>A0A843USF0</accession>
<dbReference type="Proteomes" id="UP000652761">
    <property type="component" value="Unassembled WGS sequence"/>
</dbReference>
<protein>
    <submittedName>
        <fullName evidence="2">Uncharacterized protein</fullName>
    </submittedName>
</protein>
<evidence type="ECO:0000313" key="2">
    <source>
        <dbReference type="EMBL" id="MQL82709.1"/>
    </source>
</evidence>
<evidence type="ECO:0000256" key="1">
    <source>
        <dbReference type="SAM" id="MobiDB-lite"/>
    </source>
</evidence>
<dbReference type="InterPro" id="IPR040273">
    <property type="entry name" value="PIP1"/>
</dbReference>
<dbReference type="GO" id="GO:0006952">
    <property type="term" value="P:defense response"/>
    <property type="evidence" value="ECO:0007669"/>
    <property type="project" value="InterPro"/>
</dbReference>
<dbReference type="EMBL" id="NMUH01000650">
    <property type="protein sequence ID" value="MQL82709.1"/>
    <property type="molecule type" value="Genomic_DNA"/>
</dbReference>
<evidence type="ECO:0000313" key="3">
    <source>
        <dbReference type="Proteomes" id="UP000652761"/>
    </source>
</evidence>
<dbReference type="PANTHER" id="PTHR37245:SF4">
    <property type="entry name" value="PAMP-INDUCED SECRETED PEPTIDE 1"/>
    <property type="match status" value="1"/>
</dbReference>
<feature type="region of interest" description="Disordered" evidence="1">
    <location>
        <begin position="23"/>
        <end position="50"/>
    </location>
</feature>
<organism evidence="2 3">
    <name type="scientific">Colocasia esculenta</name>
    <name type="common">Wild taro</name>
    <name type="synonym">Arum esculentum</name>
    <dbReference type="NCBI Taxonomy" id="4460"/>
    <lineage>
        <taxon>Eukaryota</taxon>
        <taxon>Viridiplantae</taxon>
        <taxon>Streptophyta</taxon>
        <taxon>Embryophyta</taxon>
        <taxon>Tracheophyta</taxon>
        <taxon>Spermatophyta</taxon>
        <taxon>Magnoliopsida</taxon>
        <taxon>Liliopsida</taxon>
        <taxon>Araceae</taxon>
        <taxon>Aroideae</taxon>
        <taxon>Colocasieae</taxon>
        <taxon>Colocasia</taxon>
    </lineage>
</organism>
<reference evidence="2" key="1">
    <citation type="submission" date="2017-07" db="EMBL/GenBank/DDBJ databases">
        <title>Taro Niue Genome Assembly and Annotation.</title>
        <authorList>
            <person name="Atibalentja N."/>
            <person name="Keating K."/>
            <person name="Fields C.J."/>
        </authorList>
    </citation>
    <scope>NUCLEOTIDE SEQUENCE</scope>
    <source>
        <strain evidence="2">Niue_2</strain>
        <tissue evidence="2">Leaf</tissue>
    </source>
</reference>